<reference evidence="1 2" key="1">
    <citation type="submission" date="2021-04" db="EMBL/GenBank/DDBJ databases">
        <authorList>
            <person name="Bliznina A."/>
        </authorList>
    </citation>
    <scope>NUCLEOTIDE SEQUENCE [LARGE SCALE GENOMIC DNA]</scope>
</reference>
<evidence type="ECO:0000313" key="2">
    <source>
        <dbReference type="Proteomes" id="UP001158576"/>
    </source>
</evidence>
<organism evidence="1 2">
    <name type="scientific">Oikopleura dioica</name>
    <name type="common">Tunicate</name>
    <dbReference type="NCBI Taxonomy" id="34765"/>
    <lineage>
        <taxon>Eukaryota</taxon>
        <taxon>Metazoa</taxon>
        <taxon>Chordata</taxon>
        <taxon>Tunicata</taxon>
        <taxon>Appendicularia</taxon>
        <taxon>Copelata</taxon>
        <taxon>Oikopleuridae</taxon>
        <taxon>Oikopleura</taxon>
    </lineage>
</organism>
<protein>
    <submittedName>
        <fullName evidence="1">Oidioi.mRNA.OKI2018_I69.chr1.g1250.t1.cds</fullName>
    </submittedName>
</protein>
<evidence type="ECO:0000313" key="1">
    <source>
        <dbReference type="EMBL" id="CAG5104431.1"/>
    </source>
</evidence>
<proteinExistence type="predicted"/>
<dbReference type="Proteomes" id="UP001158576">
    <property type="component" value="Chromosome 1"/>
</dbReference>
<name>A0ABN7SMV4_OIKDI</name>
<dbReference type="EMBL" id="OU015566">
    <property type="protein sequence ID" value="CAG5104431.1"/>
    <property type="molecule type" value="Genomic_DNA"/>
</dbReference>
<keyword evidence="2" id="KW-1185">Reference proteome</keyword>
<gene>
    <name evidence="1" type="ORF">OKIOD_LOCUS10015</name>
</gene>
<sequence length="131" mass="15321">MRNFFYLFFAGVYSQKEKSWSCIFSCLRDYIQGDIFCSLTWEPDSDDFQRCLENYTEEFVQCLRVDGCTSMEECWDACVPDMLEEAWACEEAYYSGEISEREYLSCLMTASIEGSQCLSDCGDFPSKEYLH</sequence>
<accession>A0ABN7SMV4</accession>